<feature type="compositionally biased region" description="Polar residues" evidence="1">
    <location>
        <begin position="396"/>
        <end position="408"/>
    </location>
</feature>
<accession>A0A7W5YKM0</accession>
<feature type="region of interest" description="Disordered" evidence="1">
    <location>
        <begin position="571"/>
        <end position="593"/>
    </location>
</feature>
<reference evidence="2 3" key="1">
    <citation type="submission" date="2020-08" db="EMBL/GenBank/DDBJ databases">
        <title>Sequencing the genomes of 1000 actinobacteria strains.</title>
        <authorList>
            <person name="Klenk H.-P."/>
        </authorList>
    </citation>
    <scope>NUCLEOTIDE SEQUENCE [LARGE SCALE GENOMIC DNA]</scope>
    <source>
        <strain evidence="2 3">DSM 44320</strain>
    </source>
</reference>
<dbReference type="GeneID" id="95386769"/>
<feature type="compositionally biased region" description="Pro residues" evidence="1">
    <location>
        <begin position="229"/>
        <end position="239"/>
    </location>
</feature>
<feature type="compositionally biased region" description="Basic and acidic residues" evidence="1">
    <location>
        <begin position="183"/>
        <end position="199"/>
    </location>
</feature>
<dbReference type="Proteomes" id="UP000579945">
    <property type="component" value="Unassembled WGS sequence"/>
</dbReference>
<dbReference type="EMBL" id="JACIBV010000001">
    <property type="protein sequence ID" value="MBB3724237.1"/>
    <property type="molecule type" value="Genomic_DNA"/>
</dbReference>
<name>A0A7W5YKM0_9ACTN</name>
<evidence type="ECO:0000313" key="2">
    <source>
        <dbReference type="EMBL" id="MBB3724237.1"/>
    </source>
</evidence>
<gene>
    <name evidence="2" type="ORF">FHR33_000097</name>
</gene>
<protein>
    <submittedName>
        <fullName evidence="2">Uncharacterized protein</fullName>
    </submittedName>
</protein>
<keyword evidence="3" id="KW-1185">Reference proteome</keyword>
<feature type="compositionally biased region" description="Basic and acidic residues" evidence="1">
    <location>
        <begin position="134"/>
        <end position="156"/>
    </location>
</feature>
<dbReference type="RefSeq" id="WP_183641907.1">
    <property type="nucleotide sequence ID" value="NZ_JACIBV010000001.1"/>
</dbReference>
<proteinExistence type="predicted"/>
<dbReference type="AlphaFoldDB" id="A0A7W5YKM0"/>
<organism evidence="2 3">
    <name type="scientific">Nonomuraea dietziae</name>
    <dbReference type="NCBI Taxonomy" id="65515"/>
    <lineage>
        <taxon>Bacteria</taxon>
        <taxon>Bacillati</taxon>
        <taxon>Actinomycetota</taxon>
        <taxon>Actinomycetes</taxon>
        <taxon>Streptosporangiales</taxon>
        <taxon>Streptosporangiaceae</taxon>
        <taxon>Nonomuraea</taxon>
    </lineage>
</organism>
<feature type="compositionally biased region" description="Pro residues" evidence="1">
    <location>
        <begin position="269"/>
        <end position="294"/>
    </location>
</feature>
<evidence type="ECO:0000313" key="3">
    <source>
        <dbReference type="Proteomes" id="UP000579945"/>
    </source>
</evidence>
<feature type="compositionally biased region" description="Pro residues" evidence="1">
    <location>
        <begin position="323"/>
        <end position="337"/>
    </location>
</feature>
<sequence>MATSPRRPSRSTVVTTALTIGVFGAGAGLGSVLHDRASEPRTEVLRLAAGTYQLDGQSATSASGGLTARSLTGADGGSTLSGGAAGPPVCLAATVDWLAVQATGEACASIPLLGNGTTTSPPLLRPGNPADRSTPSERPQEPKKSERPDPAPRRSEAPQPTRMNEPRQPAPRPPAQDTPASTRRSEPDRERKPETGRDDDTIETGTPKLADAPATSFPKGTLRAVEPVPSRPPLQPVRPRPADESRSGQSGQDRARATGSPPTASSPVQRPPSQSPPRRPSQSPPDQPRQNPPDQPRRNPPDLPRQNPPDQPRQSQPGQRPTVRPPDQAPTARPPGGTPTLRPPDDRQCLLTGPDGSALRPAVREGIAPGCEDPAQTALPTARPAPPTLKSPPPARSTQPSARASTRVSVKPRATPSQPSMPTSLRPAATGRPTQPRGTAAATSGPRAPQGTTLRPATAEGESLPIFQDPELMRRAEEALGLDGTRTYTDANGEWDLTIAPPGTPECRDYSKQQLQAMGVSAASPANLPRDSCMWPAFIRWLYADPADGEVSNWTKFTGLPDRNLQLVVVDPTRGSAPSTESSPGVVEPDPGP</sequence>
<feature type="compositionally biased region" description="Pro residues" evidence="1">
    <location>
        <begin position="301"/>
        <end position="311"/>
    </location>
</feature>
<feature type="compositionally biased region" description="Pro residues" evidence="1">
    <location>
        <begin position="383"/>
        <end position="395"/>
    </location>
</feature>
<feature type="region of interest" description="Disordered" evidence="1">
    <location>
        <begin position="110"/>
        <end position="465"/>
    </location>
</feature>
<evidence type="ECO:0000256" key="1">
    <source>
        <dbReference type="SAM" id="MobiDB-lite"/>
    </source>
</evidence>
<comment type="caution">
    <text evidence="2">The sequence shown here is derived from an EMBL/GenBank/DDBJ whole genome shotgun (WGS) entry which is preliminary data.</text>
</comment>